<feature type="binding site" evidence="5">
    <location>
        <position position="227"/>
    </location>
    <ligand>
        <name>substrate</name>
    </ligand>
</feature>
<dbReference type="AlphaFoldDB" id="A0A1F5YM22"/>
<comment type="cofactor">
    <cofactor evidence="5">
        <name>Zn(2+)</name>
        <dbReference type="ChEBI" id="CHEBI:29105"/>
    </cofactor>
    <text evidence="5">Binds 1 zinc ion per subunit.</text>
</comment>
<dbReference type="InterPro" id="IPR004803">
    <property type="entry name" value="TGT"/>
</dbReference>
<dbReference type="NCBIfam" id="TIGR00449">
    <property type="entry name" value="tgt_general"/>
    <property type="match status" value="1"/>
</dbReference>
<comment type="subunit">
    <text evidence="5">Homodimer. Within each dimer, one monomer is responsible for RNA recognition and catalysis, while the other monomer binds to the replacement base PreQ1.</text>
</comment>
<dbReference type="PANTHER" id="PTHR46499">
    <property type="entry name" value="QUEUINE TRNA-RIBOSYLTRANSFERASE"/>
    <property type="match status" value="1"/>
</dbReference>
<keyword evidence="1 5" id="KW-0328">Glycosyltransferase</keyword>
<evidence type="ECO:0000256" key="3">
    <source>
        <dbReference type="ARBA" id="ARBA00022694"/>
    </source>
</evidence>
<feature type="region of interest" description="RNA binding" evidence="5">
    <location>
        <begin position="258"/>
        <end position="264"/>
    </location>
</feature>
<evidence type="ECO:0000256" key="4">
    <source>
        <dbReference type="ARBA" id="ARBA00050112"/>
    </source>
</evidence>
<feature type="binding site" evidence="5">
    <location>
        <position position="200"/>
    </location>
    <ligand>
        <name>substrate</name>
    </ligand>
</feature>
<comment type="catalytic activity">
    <reaction evidence="4 5">
        <text>7-aminomethyl-7-carbaguanine + guanosine(34) in tRNA = 7-aminomethyl-7-carbaguanosine(34) in tRNA + guanine</text>
        <dbReference type="Rhea" id="RHEA:24104"/>
        <dbReference type="Rhea" id="RHEA-COMP:10341"/>
        <dbReference type="Rhea" id="RHEA-COMP:10342"/>
        <dbReference type="ChEBI" id="CHEBI:16235"/>
        <dbReference type="ChEBI" id="CHEBI:58703"/>
        <dbReference type="ChEBI" id="CHEBI:74269"/>
        <dbReference type="ChEBI" id="CHEBI:82833"/>
        <dbReference type="EC" id="2.4.2.29"/>
    </reaction>
</comment>
<keyword evidence="5" id="KW-0479">Metal-binding</keyword>
<feature type="binding site" evidence="5">
    <location>
        <position position="150"/>
    </location>
    <ligand>
        <name>substrate</name>
    </ligand>
</feature>
<keyword evidence="3 5" id="KW-0819">tRNA processing</keyword>
<evidence type="ECO:0000313" key="7">
    <source>
        <dbReference type="EMBL" id="OGG00932.1"/>
    </source>
</evidence>
<feature type="active site" description="Nucleophile" evidence="5">
    <location>
        <position position="277"/>
    </location>
</feature>
<feature type="binding site" evidence="5">
    <location>
        <position position="346"/>
    </location>
    <ligand>
        <name>Zn(2+)</name>
        <dbReference type="ChEBI" id="CHEBI:29105"/>
    </ligand>
</feature>
<keyword evidence="2 5" id="KW-0808">Transferase</keyword>
<comment type="similarity">
    <text evidence="5">Belongs to the queuine tRNA-ribosyltransferase family.</text>
</comment>
<feature type="binding site" evidence="5">
    <location>
        <position position="317"/>
    </location>
    <ligand>
        <name>Zn(2+)</name>
        <dbReference type="ChEBI" id="CHEBI:29105"/>
    </ligand>
</feature>
<feature type="binding site" evidence="5">
    <location>
        <position position="320"/>
    </location>
    <ligand>
        <name>Zn(2+)</name>
        <dbReference type="ChEBI" id="CHEBI:29105"/>
    </ligand>
</feature>
<dbReference type="EMBL" id="MFIX01000234">
    <property type="protein sequence ID" value="OGG00932.1"/>
    <property type="molecule type" value="Genomic_DNA"/>
</dbReference>
<dbReference type="Pfam" id="PF01702">
    <property type="entry name" value="TGT"/>
    <property type="match status" value="1"/>
</dbReference>
<dbReference type="InterPro" id="IPR036511">
    <property type="entry name" value="TGT-like_sf"/>
</dbReference>
<dbReference type="GO" id="GO:0008479">
    <property type="term" value="F:tRNA-guanosine(34) queuine transglycosylase activity"/>
    <property type="evidence" value="ECO:0007669"/>
    <property type="project" value="UniProtKB-UniRule"/>
</dbReference>
<dbReference type="GO" id="GO:0008616">
    <property type="term" value="P:tRNA queuosine(34) biosynthetic process"/>
    <property type="evidence" value="ECO:0007669"/>
    <property type="project" value="UniProtKB-UniRule"/>
</dbReference>
<dbReference type="STRING" id="1817867.A3F83_11670"/>
<dbReference type="SUPFAM" id="SSF51713">
    <property type="entry name" value="tRNA-guanine transglycosylase"/>
    <property type="match status" value="1"/>
</dbReference>
<dbReference type="PANTHER" id="PTHR46499:SF1">
    <property type="entry name" value="QUEUINE TRNA-RIBOSYLTRANSFERASE"/>
    <property type="match status" value="1"/>
</dbReference>
<dbReference type="InterPro" id="IPR002616">
    <property type="entry name" value="tRNA_ribo_trans-like"/>
</dbReference>
<dbReference type="EC" id="2.4.2.29" evidence="5"/>
<reference evidence="7 8" key="1">
    <citation type="journal article" date="2016" name="Nat. Commun.">
        <title>Thousands of microbial genomes shed light on interconnected biogeochemical processes in an aquifer system.</title>
        <authorList>
            <person name="Anantharaman K."/>
            <person name="Brown C.T."/>
            <person name="Hug L.A."/>
            <person name="Sharon I."/>
            <person name="Castelle C.J."/>
            <person name="Probst A.J."/>
            <person name="Thomas B.C."/>
            <person name="Singh A."/>
            <person name="Wilkins M.J."/>
            <person name="Karaoz U."/>
            <person name="Brodie E.L."/>
            <person name="Williams K.H."/>
            <person name="Hubbard S.S."/>
            <person name="Banfield J.F."/>
        </authorList>
    </citation>
    <scope>NUCLEOTIDE SEQUENCE [LARGE SCALE GENOMIC DNA]</scope>
</reference>
<comment type="caution">
    <text evidence="7">The sequence shown here is derived from an EMBL/GenBank/DDBJ whole genome shotgun (WGS) entry which is preliminary data.</text>
</comment>
<accession>A0A1F5YM22</accession>
<feature type="domain" description="tRNA-guanine(15) transglycosylase-like" evidence="6">
    <location>
        <begin position="18"/>
        <end position="379"/>
    </location>
</feature>
<comment type="function">
    <text evidence="5">Catalyzes the base-exchange of a guanine (G) residue with the queuine precursor 7-aminomethyl-7-deazaguanine (PreQ1) at position 34 (anticodon wobble position) in tRNAs with GU(N) anticodons (tRNA-Asp, -Asn, -His and -Tyr). Catalysis occurs through a double-displacement mechanism. The nucleophile active site attacks the C1' of nucleotide 34 to detach the guanine base from the RNA, forming a covalent enzyme-RNA intermediate. The proton acceptor active site deprotonates the incoming PreQ1, allowing a nucleophilic attack on the C1' of the ribose to form the product. After dissociation, two additional enzymatic reactions on the tRNA convert PreQ1 to queuine (Q), resulting in the hypermodified nucleoside queuosine (7-(((4,5-cis-dihydroxy-2-cyclopenten-1-yl)amino)methyl)-7-deazaguanosine).</text>
</comment>
<comment type="pathway">
    <text evidence="5">tRNA modification; tRNA-queuosine biosynthesis.</text>
</comment>
<sequence length="387" mass="43278">MTAEIKEFGFELAARDGAARAGVLHTGNGTVHTPVFMPVGTQGTVKTLTPRDLEEIGVELVLSNTYHLYLRPGHELVRRAGGIQRFMGWRGPLLTDSGGYQVFSLLDLSRITEEGVTFQSHLDGSPHLFTPERVVEIQTALGADIIMAFDECVPYPAEEDYVRLACERTLRWAERCRDHLDALPAELRPGWPQALFGIVQGGMYRHLRQFSARATVELGFPGYAVGGLSVGEPKALMFEMLECALEHLPAECPRYMMGVGYPEDMVEAVRRGVDMFDCVVPTRLGRNGTVFTASGRLVVKNAPCADDLRPLDESCDCYVCANFSRAYIRHLLNSNEILGLKLTSYHNVRFMIRLMQQMRQAILQGEIDRWTDTFYNRYDPGHGDNGV</sequence>
<keyword evidence="5" id="KW-0862">Zinc</keyword>
<dbReference type="FunFam" id="3.20.20.105:FF:000001">
    <property type="entry name" value="Queuine tRNA-ribosyltransferase"/>
    <property type="match status" value="1"/>
</dbReference>
<keyword evidence="5" id="KW-0671">Queuosine biosynthesis</keyword>
<evidence type="ECO:0000256" key="5">
    <source>
        <dbReference type="HAMAP-Rule" id="MF_00168"/>
    </source>
</evidence>
<evidence type="ECO:0000259" key="6">
    <source>
        <dbReference type="Pfam" id="PF01702"/>
    </source>
</evidence>
<organism evidence="7 8">
    <name type="scientific">Candidatus Glassbacteria bacterium RIFCSPLOWO2_12_FULL_58_11</name>
    <dbReference type="NCBI Taxonomy" id="1817867"/>
    <lineage>
        <taxon>Bacteria</taxon>
        <taxon>Candidatus Glassiibacteriota</taxon>
    </lineage>
</organism>
<dbReference type="Proteomes" id="UP000179129">
    <property type="component" value="Unassembled WGS sequence"/>
</dbReference>
<dbReference type="GO" id="GO:0005829">
    <property type="term" value="C:cytosol"/>
    <property type="evidence" value="ECO:0007669"/>
    <property type="project" value="TreeGrafter"/>
</dbReference>
<protein>
    <recommendedName>
        <fullName evidence="5">Queuine tRNA-ribosyltransferase</fullName>
        <ecNumber evidence="5">2.4.2.29</ecNumber>
    </recommendedName>
    <alternativeName>
        <fullName evidence="5">Guanine insertion enzyme</fullName>
    </alternativeName>
    <alternativeName>
        <fullName evidence="5">tRNA-guanine transglycosylase</fullName>
    </alternativeName>
</protein>
<dbReference type="NCBIfam" id="TIGR00430">
    <property type="entry name" value="Q_tRNA_tgt"/>
    <property type="match status" value="1"/>
</dbReference>
<feature type="active site" description="Proton acceptor" evidence="5">
    <location>
        <position position="96"/>
    </location>
</feature>
<gene>
    <name evidence="5" type="primary">tgt</name>
    <name evidence="7" type="ORF">A3F83_11670</name>
</gene>
<evidence type="ECO:0000256" key="1">
    <source>
        <dbReference type="ARBA" id="ARBA00022676"/>
    </source>
</evidence>
<evidence type="ECO:0000313" key="8">
    <source>
        <dbReference type="Proteomes" id="UP000179129"/>
    </source>
</evidence>
<feature type="binding site" evidence="5">
    <location>
        <position position="315"/>
    </location>
    <ligand>
        <name>Zn(2+)</name>
        <dbReference type="ChEBI" id="CHEBI:29105"/>
    </ligand>
</feature>
<dbReference type="UniPathway" id="UPA00392"/>
<name>A0A1F5YM22_9BACT</name>
<feature type="binding site" evidence="5">
    <location>
        <begin position="96"/>
        <end position="100"/>
    </location>
    <ligand>
        <name>substrate</name>
    </ligand>
</feature>
<dbReference type="GO" id="GO:0046872">
    <property type="term" value="F:metal ion binding"/>
    <property type="evidence" value="ECO:0007669"/>
    <property type="project" value="UniProtKB-KW"/>
</dbReference>
<dbReference type="Gene3D" id="3.20.20.105">
    <property type="entry name" value="Queuine tRNA-ribosyltransferase-like"/>
    <property type="match status" value="1"/>
</dbReference>
<evidence type="ECO:0000256" key="2">
    <source>
        <dbReference type="ARBA" id="ARBA00022679"/>
    </source>
</evidence>
<feature type="region of interest" description="RNA binding; important for wobble base 34 recognition" evidence="5">
    <location>
        <begin position="282"/>
        <end position="286"/>
    </location>
</feature>
<proteinExistence type="inferred from homology"/>
<dbReference type="HAMAP" id="MF_00168">
    <property type="entry name" value="Q_tRNA_Tgt"/>
    <property type="match status" value="1"/>
</dbReference>
<dbReference type="InterPro" id="IPR050076">
    <property type="entry name" value="ArchSynthase1/Queuine_TRR"/>
</dbReference>